<dbReference type="AlphaFoldDB" id="A0AAV2Z333"/>
<gene>
    <name evidence="1" type="ORF">N0F65_001992</name>
</gene>
<sequence length="76" mass="8720">MSSRLLGRQLVPDLVDVATGFRHDHTAVHGDHLALFVQEEQEGDAHDVVLTAEHFLALTVIERQRREWHLLVVLFK</sequence>
<comment type="caution">
    <text evidence="1">The sequence shown here is derived from an EMBL/GenBank/DDBJ whole genome shotgun (WGS) entry which is preliminary data.</text>
</comment>
<proteinExistence type="predicted"/>
<dbReference type="Proteomes" id="UP001146120">
    <property type="component" value="Unassembled WGS sequence"/>
</dbReference>
<organism evidence="1 2">
    <name type="scientific">Lagenidium giganteum</name>
    <dbReference type="NCBI Taxonomy" id="4803"/>
    <lineage>
        <taxon>Eukaryota</taxon>
        <taxon>Sar</taxon>
        <taxon>Stramenopiles</taxon>
        <taxon>Oomycota</taxon>
        <taxon>Peronosporomycetes</taxon>
        <taxon>Pythiales</taxon>
        <taxon>Pythiaceae</taxon>
    </lineage>
</organism>
<name>A0AAV2Z333_9STRA</name>
<evidence type="ECO:0000313" key="1">
    <source>
        <dbReference type="EMBL" id="DAZ99988.1"/>
    </source>
</evidence>
<accession>A0AAV2Z333</accession>
<evidence type="ECO:0000313" key="2">
    <source>
        <dbReference type="Proteomes" id="UP001146120"/>
    </source>
</evidence>
<keyword evidence="2" id="KW-1185">Reference proteome</keyword>
<reference evidence="1" key="1">
    <citation type="submission" date="2022-11" db="EMBL/GenBank/DDBJ databases">
        <authorList>
            <person name="Morgan W.R."/>
            <person name="Tartar A."/>
        </authorList>
    </citation>
    <scope>NUCLEOTIDE SEQUENCE</scope>
    <source>
        <strain evidence="1">ARSEF 373</strain>
    </source>
</reference>
<dbReference type="EMBL" id="DAKRPA010000072">
    <property type="protein sequence ID" value="DAZ99988.1"/>
    <property type="molecule type" value="Genomic_DNA"/>
</dbReference>
<reference evidence="1" key="2">
    <citation type="journal article" date="2023" name="Microbiol Resour">
        <title>Decontamination and Annotation of the Draft Genome Sequence of the Oomycete Lagenidium giganteum ARSEF 373.</title>
        <authorList>
            <person name="Morgan W.R."/>
            <person name="Tartar A."/>
        </authorList>
    </citation>
    <scope>NUCLEOTIDE SEQUENCE</scope>
    <source>
        <strain evidence="1">ARSEF 373</strain>
    </source>
</reference>
<protein>
    <submittedName>
        <fullName evidence="1">Uncharacterized protein</fullName>
    </submittedName>
</protein>